<dbReference type="AlphaFoldDB" id="A0A9D3W6L2"/>
<dbReference type="Proteomes" id="UP000828251">
    <property type="component" value="Unassembled WGS sequence"/>
</dbReference>
<dbReference type="EMBL" id="JAIQCV010000003">
    <property type="protein sequence ID" value="KAH1114006.1"/>
    <property type="molecule type" value="Genomic_DNA"/>
</dbReference>
<evidence type="ECO:0000313" key="2">
    <source>
        <dbReference type="Proteomes" id="UP000828251"/>
    </source>
</evidence>
<gene>
    <name evidence="1" type="ORF">J1N35_007384</name>
</gene>
<evidence type="ECO:0000313" key="1">
    <source>
        <dbReference type="EMBL" id="KAH1114006.1"/>
    </source>
</evidence>
<organism evidence="1 2">
    <name type="scientific">Gossypium stocksii</name>
    <dbReference type="NCBI Taxonomy" id="47602"/>
    <lineage>
        <taxon>Eukaryota</taxon>
        <taxon>Viridiplantae</taxon>
        <taxon>Streptophyta</taxon>
        <taxon>Embryophyta</taxon>
        <taxon>Tracheophyta</taxon>
        <taxon>Spermatophyta</taxon>
        <taxon>Magnoliopsida</taxon>
        <taxon>eudicotyledons</taxon>
        <taxon>Gunneridae</taxon>
        <taxon>Pentapetalae</taxon>
        <taxon>rosids</taxon>
        <taxon>malvids</taxon>
        <taxon>Malvales</taxon>
        <taxon>Malvaceae</taxon>
        <taxon>Malvoideae</taxon>
        <taxon>Gossypium</taxon>
    </lineage>
</organism>
<sequence>MSYRGSVSRRPETNDLQLWEIPTLMKFTNLNARIMFGNLNSHLSRMKACGSLLRTLFSSWYWIRTCGASQKVDRAQLEYEAMWIFKSEEAHRGYVVT</sequence>
<accession>A0A9D3W6L2</accession>
<proteinExistence type="predicted"/>
<name>A0A9D3W6L2_9ROSI</name>
<keyword evidence="2" id="KW-1185">Reference proteome</keyword>
<feature type="non-terminal residue" evidence="1">
    <location>
        <position position="97"/>
    </location>
</feature>
<protein>
    <submittedName>
        <fullName evidence="1">Uncharacterized protein</fullName>
    </submittedName>
</protein>
<reference evidence="1 2" key="1">
    <citation type="journal article" date="2021" name="Plant Biotechnol. J.">
        <title>Multi-omics assisted identification of the key and species-specific regulatory components of drought-tolerant mechanisms in Gossypium stocksii.</title>
        <authorList>
            <person name="Yu D."/>
            <person name="Ke L."/>
            <person name="Zhang D."/>
            <person name="Wu Y."/>
            <person name="Sun Y."/>
            <person name="Mei J."/>
            <person name="Sun J."/>
            <person name="Sun Y."/>
        </authorList>
    </citation>
    <scope>NUCLEOTIDE SEQUENCE [LARGE SCALE GENOMIC DNA]</scope>
    <source>
        <strain evidence="2">cv. E1</strain>
        <tissue evidence="1">Leaf</tissue>
    </source>
</reference>
<comment type="caution">
    <text evidence="1">The sequence shown here is derived from an EMBL/GenBank/DDBJ whole genome shotgun (WGS) entry which is preliminary data.</text>
</comment>